<dbReference type="PANTHER" id="PTHR30349:SF41">
    <property type="entry name" value="INTEGRASE_RECOMBINASE PROTEIN MJ0367-RELATED"/>
    <property type="match status" value="1"/>
</dbReference>
<feature type="domain" description="Core-binding (CB)" evidence="5">
    <location>
        <begin position="60"/>
        <end position="151"/>
    </location>
</feature>
<dbReference type="Gene3D" id="1.10.443.10">
    <property type="entry name" value="Intergrase catalytic core"/>
    <property type="match status" value="1"/>
</dbReference>
<organism evidence="6">
    <name type="scientific">marine sediment metagenome</name>
    <dbReference type="NCBI Taxonomy" id="412755"/>
    <lineage>
        <taxon>unclassified sequences</taxon>
        <taxon>metagenomes</taxon>
        <taxon>ecological metagenomes</taxon>
    </lineage>
</organism>
<dbReference type="InterPro" id="IPR004107">
    <property type="entry name" value="Integrase_SAM-like_N"/>
</dbReference>
<dbReference type="Pfam" id="PF14659">
    <property type="entry name" value="Phage_int_SAM_3"/>
    <property type="match status" value="1"/>
</dbReference>
<dbReference type="GO" id="GO:0006310">
    <property type="term" value="P:DNA recombination"/>
    <property type="evidence" value="ECO:0007669"/>
    <property type="project" value="UniProtKB-KW"/>
</dbReference>
<feature type="non-terminal residue" evidence="6">
    <location>
        <position position="1"/>
    </location>
</feature>
<proteinExistence type="predicted"/>
<dbReference type="InterPro" id="IPR011010">
    <property type="entry name" value="DNA_brk_join_enz"/>
</dbReference>
<evidence type="ECO:0000259" key="4">
    <source>
        <dbReference type="PROSITE" id="PS51898"/>
    </source>
</evidence>
<dbReference type="PROSITE" id="PS51898">
    <property type="entry name" value="TYR_RECOMBINASE"/>
    <property type="match status" value="1"/>
</dbReference>
<dbReference type="InterPro" id="IPR044068">
    <property type="entry name" value="CB"/>
</dbReference>
<dbReference type="InterPro" id="IPR010998">
    <property type="entry name" value="Integrase_recombinase_N"/>
</dbReference>
<feature type="domain" description="Tyr recombinase" evidence="4">
    <location>
        <begin position="172"/>
        <end position="368"/>
    </location>
</feature>
<comment type="caution">
    <text evidence="6">The sequence shown here is derived from an EMBL/GenBank/DDBJ whole genome shotgun (WGS) entry which is preliminary data.</text>
</comment>
<dbReference type="GO" id="GO:0003677">
    <property type="term" value="F:DNA binding"/>
    <property type="evidence" value="ECO:0007669"/>
    <property type="project" value="UniProtKB-KW"/>
</dbReference>
<evidence type="ECO:0008006" key="7">
    <source>
        <dbReference type="Google" id="ProtNLM"/>
    </source>
</evidence>
<reference evidence="6" key="1">
    <citation type="journal article" date="2015" name="Nature">
        <title>Complex archaea that bridge the gap between prokaryotes and eukaryotes.</title>
        <authorList>
            <person name="Spang A."/>
            <person name="Saw J.H."/>
            <person name="Jorgensen S.L."/>
            <person name="Zaremba-Niedzwiedzka K."/>
            <person name="Martijn J."/>
            <person name="Lind A.E."/>
            <person name="van Eijk R."/>
            <person name="Schleper C."/>
            <person name="Guy L."/>
            <person name="Ettema T.J."/>
        </authorList>
    </citation>
    <scope>NUCLEOTIDE SEQUENCE</scope>
</reference>
<evidence type="ECO:0000259" key="5">
    <source>
        <dbReference type="PROSITE" id="PS51900"/>
    </source>
</evidence>
<keyword evidence="1" id="KW-0229">DNA integration</keyword>
<dbReference type="InterPro" id="IPR002104">
    <property type="entry name" value="Integrase_catalytic"/>
</dbReference>
<dbReference type="AlphaFoldDB" id="A0A0F9D375"/>
<dbReference type="PANTHER" id="PTHR30349">
    <property type="entry name" value="PHAGE INTEGRASE-RELATED"/>
    <property type="match status" value="1"/>
</dbReference>
<accession>A0A0F9D375</accession>
<dbReference type="GO" id="GO:0015074">
    <property type="term" value="P:DNA integration"/>
    <property type="evidence" value="ECO:0007669"/>
    <property type="project" value="UniProtKB-KW"/>
</dbReference>
<name>A0A0F9D375_9ZZZZ</name>
<evidence type="ECO:0000256" key="2">
    <source>
        <dbReference type="ARBA" id="ARBA00023125"/>
    </source>
</evidence>
<dbReference type="Gene3D" id="1.10.150.130">
    <property type="match status" value="1"/>
</dbReference>
<evidence type="ECO:0000256" key="3">
    <source>
        <dbReference type="ARBA" id="ARBA00023172"/>
    </source>
</evidence>
<evidence type="ECO:0000313" key="6">
    <source>
        <dbReference type="EMBL" id="KKL56193.1"/>
    </source>
</evidence>
<gene>
    <name evidence="6" type="ORF">LCGC14_2247850</name>
</gene>
<sequence length="386" mass="45610">FTVYRRPTTRKKRYVYYIQFRDEDGNRMTAVSSGKTTRAEAERWAYNKLKDGYVPSFKEPKFKVYAQNWFIWDRCDYLLRKRNRGDYSRSYAEQQRGYLENHILPHFGDTKLCSITITEIVNWNIKLKNQYSAVTANRALTVLKIMLKEAKRCRLISYNPGEDVEKLPETSKEKGILTLLEFHNLFNPQKFEHVWNRSLFHYTLNALASVTGLRLGEIQAIRWFCINKNFIEIDHSWDRKYGLKEPKAKSFRFVSIPSVIFDCLCMLKDLDRFADPNIFVFHGDDLFRPIDHKVISKRLYHALGCIGILDCERRSRNLTFHSWRHFLNTNLRTLAADADLQKITGHRTVAMTEHYDHETEQFLARVQPHQENLLGIRKDSLLALSV</sequence>
<dbReference type="SUPFAM" id="SSF56349">
    <property type="entry name" value="DNA breaking-rejoining enzymes"/>
    <property type="match status" value="1"/>
</dbReference>
<keyword evidence="3" id="KW-0233">DNA recombination</keyword>
<evidence type="ECO:0000256" key="1">
    <source>
        <dbReference type="ARBA" id="ARBA00022908"/>
    </source>
</evidence>
<protein>
    <recommendedName>
        <fullName evidence="7">Tyr recombinase domain-containing protein</fullName>
    </recommendedName>
</protein>
<dbReference type="EMBL" id="LAZR01030579">
    <property type="protein sequence ID" value="KKL56193.1"/>
    <property type="molecule type" value="Genomic_DNA"/>
</dbReference>
<dbReference type="Pfam" id="PF00589">
    <property type="entry name" value="Phage_integrase"/>
    <property type="match status" value="1"/>
</dbReference>
<dbReference type="InterPro" id="IPR050090">
    <property type="entry name" value="Tyrosine_recombinase_XerCD"/>
</dbReference>
<dbReference type="PROSITE" id="PS51900">
    <property type="entry name" value="CB"/>
    <property type="match status" value="1"/>
</dbReference>
<keyword evidence="2" id="KW-0238">DNA-binding</keyword>
<dbReference type="InterPro" id="IPR013762">
    <property type="entry name" value="Integrase-like_cat_sf"/>
</dbReference>